<evidence type="ECO:0000256" key="3">
    <source>
        <dbReference type="ARBA" id="ARBA00022759"/>
    </source>
</evidence>
<evidence type="ECO:0000313" key="9">
    <source>
        <dbReference type="Proteomes" id="UP000110868"/>
    </source>
</evidence>
<feature type="domain" description="XPG-I" evidence="6">
    <location>
        <begin position="171"/>
        <end position="242"/>
    </location>
</feature>
<accession>W8QN00</accession>
<keyword evidence="9" id="KW-1185">Reference proteome</keyword>
<evidence type="ECO:0000256" key="4">
    <source>
        <dbReference type="ARBA" id="ARBA00022801"/>
    </source>
</evidence>
<dbReference type="Pfam" id="PF00867">
    <property type="entry name" value="XPG_I"/>
    <property type="match status" value="1"/>
</dbReference>
<dbReference type="Pfam" id="PF00752">
    <property type="entry name" value="XPG_N"/>
    <property type="match status" value="1"/>
</dbReference>
<dbReference type="SUPFAM" id="SSF47807">
    <property type="entry name" value="5' to 3' exonuclease, C-terminal subdomain"/>
    <property type="match status" value="1"/>
</dbReference>
<proteinExistence type="predicted"/>
<feature type="domain" description="XPG N-terminal" evidence="7">
    <location>
        <begin position="1"/>
        <end position="93"/>
    </location>
</feature>
<evidence type="ECO:0000256" key="5">
    <source>
        <dbReference type="ARBA" id="ARBA00022842"/>
    </source>
</evidence>
<sequence>MGINNLSPFLKKHKVYETLHVSHLKYKKLGIDTPMFLYKFKSTCEGNNWLGCFITLITFFRKWDIHPVFIFEGKSPVEKTATQQNRFAQKQKIVDRTNALESDLKIFVANGTISPLLLETWNKMQAKTNRPLIVKKPVINSKAITEEIERRRKYEFSITPQDIEMVKELLEIMGISFIQSQGEAETECVNLRFSKQIDYIVSEDTDVLAYAFVETRVITSFNFQEESFTRVEKCNVLDQLELTDEEFRDFCIMCGTDYNKNIFKIGVEKSFKLIKDHKRIENLKLDTSILNHLRVRELFTPQSTNALVKWAILPGPDFEDSLNIFLFKYGIRFIHTSESVYKALTETELQIVTPVQKND</sequence>
<dbReference type="SMART" id="SM00485">
    <property type="entry name" value="XPGN"/>
    <property type="match status" value="1"/>
</dbReference>
<evidence type="ECO:0000256" key="1">
    <source>
        <dbReference type="ARBA" id="ARBA00022722"/>
    </source>
</evidence>
<dbReference type="SUPFAM" id="SSF88723">
    <property type="entry name" value="PIN domain-like"/>
    <property type="match status" value="1"/>
</dbReference>
<keyword evidence="1" id="KW-0540">Nuclease</keyword>
<evidence type="ECO:0000259" key="6">
    <source>
        <dbReference type="SMART" id="SM00484"/>
    </source>
</evidence>
<dbReference type="Gene3D" id="1.10.150.20">
    <property type="entry name" value="5' to 3' exonuclease, C-terminal subdomain"/>
    <property type="match status" value="1"/>
</dbReference>
<evidence type="ECO:0000259" key="7">
    <source>
        <dbReference type="SMART" id="SM00485"/>
    </source>
</evidence>
<evidence type="ECO:0000256" key="2">
    <source>
        <dbReference type="ARBA" id="ARBA00022723"/>
    </source>
</evidence>
<dbReference type="InterPro" id="IPR036279">
    <property type="entry name" value="5-3_exonuclease_C_sf"/>
</dbReference>
<keyword evidence="4" id="KW-0378">Hydrolase</keyword>
<dbReference type="OrthoDB" id="21654at10239"/>
<dbReference type="KEGG" id="vg:18938221"/>
<dbReference type="GO" id="GO:0017108">
    <property type="term" value="F:5'-flap endonuclease activity"/>
    <property type="evidence" value="ECO:0007669"/>
    <property type="project" value="TreeGrafter"/>
</dbReference>
<dbReference type="InterPro" id="IPR006085">
    <property type="entry name" value="XPG_DNA_repair_N"/>
</dbReference>
<dbReference type="InterPro" id="IPR029060">
    <property type="entry name" value="PIN-like_dom_sf"/>
</dbReference>
<organism evidence="8 9">
    <name type="scientific">Chloriridovirus anopheles1</name>
    <dbReference type="NCBI Taxonomy" id="1465751"/>
    <lineage>
        <taxon>Viruses</taxon>
        <taxon>Varidnaviria</taxon>
        <taxon>Bamfordvirae</taxon>
        <taxon>Nucleocytoviricota</taxon>
        <taxon>Megaviricetes</taxon>
        <taxon>Pimascovirales</taxon>
        <taxon>Pimascovirales incertae sedis</taxon>
        <taxon>Iridoviridae</taxon>
        <taxon>Betairidovirinae</taxon>
        <taxon>Chloriridovirus</taxon>
    </lineage>
</organism>
<dbReference type="Gene3D" id="3.40.50.1010">
    <property type="entry name" value="5'-nuclease"/>
    <property type="match status" value="1"/>
</dbReference>
<keyword evidence="2" id="KW-0479">Metal-binding</keyword>
<dbReference type="GeneID" id="18938221"/>
<name>W8QN00_9VIRU</name>
<dbReference type="InterPro" id="IPR006086">
    <property type="entry name" value="XPG-I_dom"/>
</dbReference>
<keyword evidence="3 8" id="KW-0255">Endonuclease</keyword>
<dbReference type="EMBL" id="KF938901">
    <property type="protein sequence ID" value="AHL67553.1"/>
    <property type="molecule type" value="Genomic_DNA"/>
</dbReference>
<dbReference type="GO" id="GO:0046872">
    <property type="term" value="F:metal ion binding"/>
    <property type="evidence" value="ECO:0007669"/>
    <property type="project" value="UniProtKB-KW"/>
</dbReference>
<gene>
    <name evidence="8" type="ORF">AMIV_060</name>
</gene>
<protein>
    <submittedName>
        <fullName evidence="8">Flap structure-specific endonuclease</fullName>
    </submittedName>
</protein>
<evidence type="ECO:0000313" key="8">
    <source>
        <dbReference type="EMBL" id="AHL67553.1"/>
    </source>
</evidence>
<keyword evidence="5" id="KW-0460">Magnesium</keyword>
<dbReference type="RefSeq" id="YP_009021137.1">
    <property type="nucleotide sequence ID" value="NC_023848.1"/>
</dbReference>
<dbReference type="PANTHER" id="PTHR11081:SF9">
    <property type="entry name" value="FLAP ENDONUCLEASE 1"/>
    <property type="match status" value="1"/>
</dbReference>
<dbReference type="PRINTS" id="PR00853">
    <property type="entry name" value="XPGRADSUPER"/>
</dbReference>
<reference evidence="8 9" key="1">
    <citation type="submission" date="2013-12" db="EMBL/GenBank/DDBJ databases">
        <authorList>
            <person name="Tong Y."/>
            <person name="Zhang J."/>
            <person name="Huang Y."/>
            <person name="Li S."/>
            <person name="Pei G."/>
            <person name="Zhang Z."/>
            <person name="Mi Z."/>
            <person name="An X."/>
        </authorList>
    </citation>
    <scope>NUCLEOTIDE SEQUENCE [LARGE SCALE GENOMIC DNA]</scope>
    <source>
        <strain evidence="8">AMIV</strain>
    </source>
</reference>
<dbReference type="InterPro" id="IPR006084">
    <property type="entry name" value="XPG/Rad2"/>
</dbReference>
<dbReference type="Proteomes" id="UP000110868">
    <property type="component" value="Segment"/>
</dbReference>
<dbReference type="SMART" id="SM00484">
    <property type="entry name" value="XPGI"/>
    <property type="match status" value="1"/>
</dbReference>
<dbReference type="PANTHER" id="PTHR11081">
    <property type="entry name" value="FLAP ENDONUCLEASE FAMILY MEMBER"/>
    <property type="match status" value="1"/>
</dbReference>